<keyword evidence="4" id="KW-0812">Transmembrane</keyword>
<evidence type="ECO:0000256" key="4">
    <source>
        <dbReference type="SAM" id="Phobius"/>
    </source>
</evidence>
<keyword evidence="1" id="KW-0808">Transferase</keyword>
<feature type="domain" description="Histidine kinase" evidence="5">
    <location>
        <begin position="491"/>
        <end position="700"/>
    </location>
</feature>
<dbReference type="PROSITE" id="PS50109">
    <property type="entry name" value="HIS_KIN"/>
    <property type="match status" value="1"/>
</dbReference>
<dbReference type="Pfam" id="PF02518">
    <property type="entry name" value="HATPase_c"/>
    <property type="match status" value="1"/>
</dbReference>
<dbReference type="SMART" id="SM00387">
    <property type="entry name" value="HATPase_c"/>
    <property type="match status" value="1"/>
</dbReference>
<keyword evidence="2 6" id="KW-0418">Kinase</keyword>
<dbReference type="InterPro" id="IPR003594">
    <property type="entry name" value="HATPase_dom"/>
</dbReference>
<gene>
    <name evidence="6" type="primary">liaS_8</name>
    <name evidence="6" type="ORF">SCARR_04525</name>
</gene>
<organism evidence="6 7">
    <name type="scientific">Pontiella sulfatireligans</name>
    <dbReference type="NCBI Taxonomy" id="2750658"/>
    <lineage>
        <taxon>Bacteria</taxon>
        <taxon>Pseudomonadati</taxon>
        <taxon>Kiritimatiellota</taxon>
        <taxon>Kiritimatiellia</taxon>
        <taxon>Kiritimatiellales</taxon>
        <taxon>Pontiellaceae</taxon>
        <taxon>Pontiella</taxon>
    </lineage>
</organism>
<dbReference type="PANTHER" id="PTHR24421">
    <property type="entry name" value="NITRATE/NITRITE SENSOR PROTEIN NARX-RELATED"/>
    <property type="match status" value="1"/>
</dbReference>
<keyword evidence="4" id="KW-1133">Transmembrane helix</keyword>
<reference evidence="6 7" key="1">
    <citation type="submission" date="2019-04" db="EMBL/GenBank/DDBJ databases">
        <authorList>
            <person name="Van Vliet M D."/>
        </authorList>
    </citation>
    <scope>NUCLEOTIDE SEQUENCE [LARGE SCALE GENOMIC DNA]</scope>
    <source>
        <strain evidence="6 7">F21</strain>
    </source>
</reference>
<dbReference type="SUPFAM" id="SSF55874">
    <property type="entry name" value="ATPase domain of HSP90 chaperone/DNA topoisomerase II/histidine kinase"/>
    <property type="match status" value="1"/>
</dbReference>
<dbReference type="GO" id="GO:0016020">
    <property type="term" value="C:membrane"/>
    <property type="evidence" value="ECO:0007669"/>
    <property type="project" value="InterPro"/>
</dbReference>
<evidence type="ECO:0000256" key="3">
    <source>
        <dbReference type="ARBA" id="ARBA00023012"/>
    </source>
</evidence>
<protein>
    <submittedName>
        <fullName evidence="6">Sensor histidine kinase LiaS</fullName>
    </submittedName>
</protein>
<dbReference type="CDD" id="cd16917">
    <property type="entry name" value="HATPase_UhpB-NarQ-NarX-like"/>
    <property type="match status" value="1"/>
</dbReference>
<dbReference type="GO" id="GO:0000155">
    <property type="term" value="F:phosphorelay sensor kinase activity"/>
    <property type="evidence" value="ECO:0007669"/>
    <property type="project" value="InterPro"/>
</dbReference>
<dbReference type="GO" id="GO:0046983">
    <property type="term" value="F:protein dimerization activity"/>
    <property type="evidence" value="ECO:0007669"/>
    <property type="project" value="InterPro"/>
</dbReference>
<proteinExistence type="predicted"/>
<accession>A0A6C2UQ75</accession>
<dbReference type="InterPro" id="IPR011712">
    <property type="entry name" value="Sig_transdc_His_kin_sub3_dim/P"/>
</dbReference>
<dbReference type="Gene3D" id="1.20.5.1930">
    <property type="match status" value="1"/>
</dbReference>
<feature type="transmembrane region" description="Helical" evidence="4">
    <location>
        <begin position="429"/>
        <end position="449"/>
    </location>
</feature>
<dbReference type="Pfam" id="PF07730">
    <property type="entry name" value="HisKA_3"/>
    <property type="match status" value="1"/>
</dbReference>
<keyword evidence="4" id="KW-0472">Membrane</keyword>
<dbReference type="Gene3D" id="3.30.565.10">
    <property type="entry name" value="Histidine kinase-like ATPase, C-terminal domain"/>
    <property type="match status" value="1"/>
</dbReference>
<keyword evidence="7" id="KW-1185">Reference proteome</keyword>
<evidence type="ECO:0000259" key="5">
    <source>
        <dbReference type="PROSITE" id="PS50109"/>
    </source>
</evidence>
<evidence type="ECO:0000256" key="1">
    <source>
        <dbReference type="ARBA" id="ARBA00022679"/>
    </source>
</evidence>
<sequence>MMLFLAASLVDAFPTLDSIKSVRTLSVEKASEGRPVELEAQVVWVNSHRGTFFLYDGENGIFVQGPEESAEAKSLKAGDVVQVKGVTTTGGFAPDIDAHHITVLGHEPRHEADSLTEHQRLSPVFDADWIKTRGRLISMTVRWNMKSISLEVSRNDLLLNIQMPYSESNEVRLTELMFEFVEFSAVCGTVYNPQRQAVGRIYYANSPDDFIAVDLSQNTAPAKLMQVHELYRYGISSRREVKTHGVVTYLGPREMYLRGEQAALKVAVSTRPDVEVGDEVMVQGVVSPQPVTPAFRARSVEVIGKKDRPLPVRIEANDQIDVSLNYDLIELDAVLVERGKAFWGADGVAQQILLCRFFDQLFEVFFPAGASLSDDLKPGAKLRLTGICNVTRNQNLSWYFQVDGFSLALRSMDDIEVLVKSPWWTMGRLLILLGGMVSVAVLALIWGVVLHRTVERQTAVIAAKVEREAIHEERQRIAREMHDTLAQGLVGMGIQLKSRIRKMELNKKELFAFFKKFDVPDQALGPVLEKIENITSEERKSLDDLLDKMERCSEESRSSILYLRSGMAGRMGLLTAMQEVLEPLADETGVLLSIKLEGQARALKQEIERNLMLTTKEAVTNAVRHSETERIKVVLRFTKEGLQIKVKDDGCGFDADGIQKKGHYGLQGMRERMKQFGGVLEINSEKGKGTEILISMDSTAAWEV</sequence>
<evidence type="ECO:0000313" key="6">
    <source>
        <dbReference type="EMBL" id="VGO22442.1"/>
    </source>
</evidence>
<dbReference type="InterPro" id="IPR036890">
    <property type="entry name" value="HATPase_C_sf"/>
</dbReference>
<dbReference type="PANTHER" id="PTHR24421:SF62">
    <property type="entry name" value="SENSORY TRANSDUCTION HISTIDINE KINASE"/>
    <property type="match status" value="1"/>
</dbReference>
<evidence type="ECO:0000256" key="2">
    <source>
        <dbReference type="ARBA" id="ARBA00022777"/>
    </source>
</evidence>
<name>A0A6C2UQ75_9BACT</name>
<dbReference type="InterPro" id="IPR050482">
    <property type="entry name" value="Sensor_HK_TwoCompSys"/>
</dbReference>
<keyword evidence="3" id="KW-0902">Two-component regulatory system</keyword>
<dbReference type="InterPro" id="IPR005467">
    <property type="entry name" value="His_kinase_dom"/>
</dbReference>
<dbReference type="EMBL" id="CAAHFH010000002">
    <property type="protein sequence ID" value="VGO22442.1"/>
    <property type="molecule type" value="Genomic_DNA"/>
</dbReference>
<evidence type="ECO:0000313" key="7">
    <source>
        <dbReference type="Proteomes" id="UP000346198"/>
    </source>
</evidence>
<dbReference type="Proteomes" id="UP000346198">
    <property type="component" value="Unassembled WGS sequence"/>
</dbReference>
<dbReference type="AlphaFoldDB" id="A0A6C2UQ75"/>